<protein>
    <submittedName>
        <fullName evidence="1">Uncharacterized protein</fullName>
    </submittedName>
</protein>
<dbReference type="Proteomes" id="UP000540079">
    <property type="component" value="Unassembled WGS sequence"/>
</dbReference>
<gene>
    <name evidence="1" type="ORF">C2800_11455</name>
</gene>
<organism evidence="1 2">
    <name type="scientific">Pasteurella multocida</name>
    <dbReference type="NCBI Taxonomy" id="747"/>
    <lineage>
        <taxon>Bacteria</taxon>
        <taxon>Pseudomonadati</taxon>
        <taxon>Pseudomonadota</taxon>
        <taxon>Gammaproteobacteria</taxon>
        <taxon>Pasteurellales</taxon>
        <taxon>Pasteurellaceae</taxon>
        <taxon>Pasteurella</taxon>
    </lineage>
</organism>
<dbReference type="EMBL" id="PPVL01000018">
    <property type="protein sequence ID" value="NNI80023.1"/>
    <property type="molecule type" value="Genomic_DNA"/>
</dbReference>
<dbReference type="AlphaFoldDB" id="A0A849CLY2"/>
<comment type="caution">
    <text evidence="1">The sequence shown here is derived from an EMBL/GenBank/DDBJ whole genome shotgun (WGS) entry which is preliminary data.</text>
</comment>
<sequence length="66" mass="7849">MLDALHRWRTHSLVRWTSIREARKERGELRGSARFESEKGGREFAPGDRIVFLKNDNSRRIKNKII</sequence>
<accession>A0A849CLY2</accession>
<evidence type="ECO:0000313" key="2">
    <source>
        <dbReference type="Proteomes" id="UP000540079"/>
    </source>
</evidence>
<evidence type="ECO:0000313" key="1">
    <source>
        <dbReference type="EMBL" id="NNI80023.1"/>
    </source>
</evidence>
<name>A0A849CLY2_PASMD</name>
<proteinExistence type="predicted"/>
<reference evidence="1 2" key="1">
    <citation type="journal article" date="2018" name="Front. Microbiol.">
        <title>Genetic and Phylogenetic Characteristics of Pasteurella multocida Isolates From Different Host Species.</title>
        <authorList>
            <person name="Peng Z."/>
            <person name="Liang W."/>
            <person name="Wang F."/>
            <person name="Xu Z."/>
            <person name="Xie Z."/>
            <person name="Lian Z."/>
            <person name="Hua L."/>
            <person name="Zhou R."/>
            <person name="Chen H."/>
            <person name="Wu B."/>
        </authorList>
    </citation>
    <scope>NUCLEOTIDE SEQUENCE [LARGE SCALE GENOMIC DNA]</scope>
    <source>
        <strain evidence="1 2">HNA06</strain>
    </source>
</reference>